<dbReference type="InterPro" id="IPR011344">
    <property type="entry name" value="ssDNA-bd"/>
</dbReference>
<name>A0A1F5H4J1_9BACT</name>
<dbReference type="EMBL" id="MFBH01000034">
    <property type="protein sequence ID" value="OGD99092.1"/>
    <property type="molecule type" value="Genomic_DNA"/>
</dbReference>
<dbReference type="Gene3D" id="2.40.50.140">
    <property type="entry name" value="Nucleic acid-binding proteins"/>
    <property type="match status" value="1"/>
</dbReference>
<dbReference type="GO" id="GO:0003697">
    <property type="term" value="F:single-stranded DNA binding"/>
    <property type="evidence" value="ECO:0007669"/>
    <property type="project" value="UniProtKB-UniRule"/>
</dbReference>
<organism evidence="5 6">
    <name type="scientific">Candidatus Curtissbacteria bacterium RIFCSPHIGHO2_12_41_11</name>
    <dbReference type="NCBI Taxonomy" id="1797718"/>
    <lineage>
        <taxon>Bacteria</taxon>
        <taxon>Candidatus Curtissiibacteriota</taxon>
    </lineage>
</organism>
<evidence type="ECO:0000313" key="6">
    <source>
        <dbReference type="Proteomes" id="UP000178393"/>
    </source>
</evidence>
<dbReference type="PROSITE" id="PS50935">
    <property type="entry name" value="SSB"/>
    <property type="match status" value="1"/>
</dbReference>
<comment type="caution">
    <text evidence="2">Lacks conserved residue(s) required for the propagation of feature annotation.</text>
</comment>
<evidence type="ECO:0000256" key="3">
    <source>
        <dbReference type="RuleBase" id="RU000524"/>
    </source>
</evidence>
<feature type="compositionally biased region" description="Acidic residues" evidence="4">
    <location>
        <begin position="189"/>
        <end position="198"/>
    </location>
</feature>
<evidence type="ECO:0000256" key="1">
    <source>
        <dbReference type="ARBA" id="ARBA00023125"/>
    </source>
</evidence>
<accession>A0A1F5H4J1</accession>
<evidence type="ECO:0000313" key="5">
    <source>
        <dbReference type="EMBL" id="OGD99092.1"/>
    </source>
</evidence>
<dbReference type="PANTHER" id="PTHR10302:SF27">
    <property type="entry name" value="SINGLE-STRANDED DNA-BINDING PROTEIN"/>
    <property type="match status" value="1"/>
</dbReference>
<dbReference type="CDD" id="cd04496">
    <property type="entry name" value="SSB_OBF"/>
    <property type="match status" value="1"/>
</dbReference>
<feature type="compositionally biased region" description="Basic and acidic residues" evidence="4">
    <location>
        <begin position="172"/>
        <end position="188"/>
    </location>
</feature>
<protein>
    <recommendedName>
        <fullName evidence="2 3">Single-stranded DNA-binding protein</fullName>
        <shortName evidence="2">SSB</shortName>
    </recommendedName>
</protein>
<evidence type="ECO:0000256" key="2">
    <source>
        <dbReference type="HAMAP-Rule" id="MF_00984"/>
    </source>
</evidence>
<dbReference type="Pfam" id="PF00436">
    <property type="entry name" value="SSB"/>
    <property type="match status" value="1"/>
</dbReference>
<evidence type="ECO:0000256" key="4">
    <source>
        <dbReference type="SAM" id="MobiDB-lite"/>
    </source>
</evidence>
<dbReference type="Proteomes" id="UP000178393">
    <property type="component" value="Unassembled WGS sequence"/>
</dbReference>
<feature type="region of interest" description="Disordered" evidence="4">
    <location>
        <begin position="117"/>
        <end position="198"/>
    </location>
</feature>
<dbReference type="AlphaFoldDB" id="A0A1F5H4J1"/>
<dbReference type="SUPFAM" id="SSF50249">
    <property type="entry name" value="Nucleic acid-binding proteins"/>
    <property type="match status" value="1"/>
</dbReference>
<reference evidence="5 6" key="1">
    <citation type="journal article" date="2016" name="Nat. Commun.">
        <title>Thousands of microbial genomes shed light on interconnected biogeochemical processes in an aquifer system.</title>
        <authorList>
            <person name="Anantharaman K."/>
            <person name="Brown C.T."/>
            <person name="Hug L.A."/>
            <person name="Sharon I."/>
            <person name="Castelle C.J."/>
            <person name="Probst A.J."/>
            <person name="Thomas B.C."/>
            <person name="Singh A."/>
            <person name="Wilkins M.J."/>
            <person name="Karaoz U."/>
            <person name="Brodie E.L."/>
            <person name="Williams K.H."/>
            <person name="Hubbard S.S."/>
            <person name="Banfield J.F."/>
        </authorList>
    </citation>
    <scope>NUCLEOTIDE SEQUENCE [LARGE SCALE GENOMIC DNA]</scope>
</reference>
<comment type="caution">
    <text evidence="5">The sequence shown here is derived from an EMBL/GenBank/DDBJ whole genome shotgun (WGS) entry which is preliminary data.</text>
</comment>
<comment type="subunit">
    <text evidence="2">Homotetramer.</text>
</comment>
<dbReference type="GO" id="GO:0006260">
    <property type="term" value="P:DNA replication"/>
    <property type="evidence" value="ECO:0007669"/>
    <property type="project" value="InterPro"/>
</dbReference>
<keyword evidence="1 2" id="KW-0238">DNA-binding</keyword>
<sequence length="198" mass="21642">MASRASLNKVLLIGNLTRDPELRYTPSGAAVCTFGLATNRVYVASDGTKKEEAEFTRIVSWNKLAELCSQLLSKGRKVYVEGRLQTRSWETPDGQSRQTTEVVIDDMRILDSRRTFEEASAGEDITGQVPEAPVDAGAKVDEASGASKESQDDIAAKGDLKSRGKTAKKTKGAKEEKSKVSGEIKEEEEKIDLDDLPF</sequence>
<dbReference type="HAMAP" id="MF_00984">
    <property type="entry name" value="SSB"/>
    <property type="match status" value="1"/>
</dbReference>
<feature type="compositionally biased region" description="Basic and acidic residues" evidence="4">
    <location>
        <begin position="149"/>
        <end position="162"/>
    </location>
</feature>
<dbReference type="NCBIfam" id="TIGR00621">
    <property type="entry name" value="ssb"/>
    <property type="match status" value="1"/>
</dbReference>
<proteinExistence type="inferred from homology"/>
<dbReference type="PANTHER" id="PTHR10302">
    <property type="entry name" value="SINGLE-STRANDED DNA-BINDING PROTEIN"/>
    <property type="match status" value="1"/>
</dbReference>
<dbReference type="GO" id="GO:0009295">
    <property type="term" value="C:nucleoid"/>
    <property type="evidence" value="ECO:0007669"/>
    <property type="project" value="TreeGrafter"/>
</dbReference>
<dbReference type="InterPro" id="IPR012340">
    <property type="entry name" value="NA-bd_OB-fold"/>
</dbReference>
<gene>
    <name evidence="5" type="ORF">A2W45_03550</name>
</gene>
<dbReference type="InterPro" id="IPR000424">
    <property type="entry name" value="Primosome_PriB/ssb"/>
</dbReference>